<dbReference type="OrthoDB" id="767964at2"/>
<protein>
    <recommendedName>
        <fullName evidence="3">Glycosyl transferase family 90</fullName>
    </recommendedName>
</protein>
<dbReference type="Proteomes" id="UP000190911">
    <property type="component" value="Chromosome I"/>
</dbReference>
<evidence type="ECO:0000313" key="2">
    <source>
        <dbReference type="Proteomes" id="UP000190911"/>
    </source>
</evidence>
<sequence length="248" mass="28844">MISGKNAYRAHKLAFYATGLIAALPVRQLCRRRLKPLLDAFDELPRDKQETLMARVDYYNRLDAPVTLSDAAVSNRNFAIRSRKSTYHIDFYNVAKYFPASAAYHYRFGDKSFVPDEPTFVKSRPIAGDNRHSVLLKLNSVRHFYRVKDARRYADKQDALVWRGAAHQPHRMRFLQRCQSSRHCDIGATDNKASTAAFRKPFMSIERQLDYKFIFSIEGNDVATNLKWIMASTRLIHQDAERAFYVPW</sequence>
<accession>A0A1M7HCT8</accession>
<gene>
    <name evidence="1" type="ORF">SAMN05878437_2050</name>
</gene>
<organism evidence="1 2">
    <name type="scientific">Vreelandella subglaciescola</name>
    <dbReference type="NCBI Taxonomy" id="29571"/>
    <lineage>
        <taxon>Bacteria</taxon>
        <taxon>Pseudomonadati</taxon>
        <taxon>Pseudomonadota</taxon>
        <taxon>Gammaproteobacteria</taxon>
        <taxon>Oceanospirillales</taxon>
        <taxon>Halomonadaceae</taxon>
        <taxon>Vreelandella</taxon>
    </lineage>
</organism>
<proteinExistence type="predicted"/>
<dbReference type="RefSeq" id="WP_079553378.1">
    <property type="nucleotide sequence ID" value="NZ_LT670847.1"/>
</dbReference>
<dbReference type="STRING" id="29571.SAMN05878437_2050"/>
<reference evidence="1 2" key="1">
    <citation type="submission" date="2016-11" db="EMBL/GenBank/DDBJ databases">
        <authorList>
            <person name="Jaros S."/>
            <person name="Januszkiewicz K."/>
            <person name="Wedrychowicz H."/>
        </authorList>
    </citation>
    <scope>NUCLEOTIDE SEQUENCE [LARGE SCALE GENOMIC DNA]</scope>
    <source>
        <strain evidence="1 2">ACAM 12</strain>
    </source>
</reference>
<dbReference type="EMBL" id="LT670847">
    <property type="protein sequence ID" value="SHM26258.1"/>
    <property type="molecule type" value="Genomic_DNA"/>
</dbReference>
<evidence type="ECO:0000313" key="1">
    <source>
        <dbReference type="EMBL" id="SHM26258.1"/>
    </source>
</evidence>
<dbReference type="AlphaFoldDB" id="A0A1M7HCT8"/>
<dbReference type="InParanoid" id="A0A1M7HCT8"/>
<keyword evidence="2" id="KW-1185">Reference proteome</keyword>
<name>A0A1M7HCT8_9GAMM</name>
<evidence type="ECO:0008006" key="3">
    <source>
        <dbReference type="Google" id="ProtNLM"/>
    </source>
</evidence>